<keyword evidence="2" id="KW-1185">Reference proteome</keyword>
<name>A0ABS0J892_9BACT</name>
<dbReference type="EMBL" id="VRYY01000651">
    <property type="protein sequence ID" value="MBG3878614.1"/>
    <property type="molecule type" value="Genomic_DNA"/>
</dbReference>
<accession>A0ABS0J892</accession>
<dbReference type="Proteomes" id="UP001194469">
    <property type="component" value="Unassembled WGS sequence"/>
</dbReference>
<dbReference type="InterPro" id="IPR029063">
    <property type="entry name" value="SAM-dependent_MTases_sf"/>
</dbReference>
<comment type="caution">
    <text evidence="1">The sequence shown here is derived from an EMBL/GenBank/DDBJ whole genome shotgun (WGS) entry which is preliminary data.</text>
</comment>
<proteinExistence type="predicted"/>
<dbReference type="RefSeq" id="WP_196610485.1">
    <property type="nucleotide sequence ID" value="NZ_VRYY01000651.1"/>
</dbReference>
<evidence type="ECO:0008006" key="3">
    <source>
        <dbReference type="Google" id="ProtNLM"/>
    </source>
</evidence>
<organism evidence="1 2">
    <name type="scientific">Nitratidesulfovibrio oxamicus</name>
    <dbReference type="NCBI Taxonomy" id="32016"/>
    <lineage>
        <taxon>Bacteria</taxon>
        <taxon>Pseudomonadati</taxon>
        <taxon>Thermodesulfobacteriota</taxon>
        <taxon>Desulfovibrionia</taxon>
        <taxon>Desulfovibrionales</taxon>
        <taxon>Desulfovibrionaceae</taxon>
        <taxon>Nitratidesulfovibrio</taxon>
    </lineage>
</organism>
<evidence type="ECO:0000313" key="1">
    <source>
        <dbReference type="EMBL" id="MBG3878614.1"/>
    </source>
</evidence>
<evidence type="ECO:0000313" key="2">
    <source>
        <dbReference type="Proteomes" id="UP001194469"/>
    </source>
</evidence>
<dbReference type="SUPFAM" id="SSF53335">
    <property type="entry name" value="S-adenosyl-L-methionine-dependent methyltransferases"/>
    <property type="match status" value="1"/>
</dbReference>
<sequence length="186" mass="21810">MVMCLFRRIRAALRLRPRQAGVTWKSIEYFDPSWELRVVALCKLMQGEKSVIDLGCGMQLLRHHLSREVKYFPVDYVRRTDDTIVCDFNARQFPHIYAELAFISGCLEYVEDVPWFVGAISGACDAVVLSYCSVEKYPDFQLRRSLAWVNDMKRQDIIDLFRERGFFLCGEVESPVHELLRFQRKS</sequence>
<reference evidence="1 2" key="1">
    <citation type="submission" date="2019-08" db="EMBL/GenBank/DDBJ databases">
        <authorList>
            <person name="Luo N."/>
        </authorList>
    </citation>
    <scope>NUCLEOTIDE SEQUENCE [LARGE SCALE GENOMIC DNA]</scope>
    <source>
        <strain evidence="1 2">NCIMB 9442</strain>
    </source>
</reference>
<gene>
    <name evidence="1" type="ORF">FVW20_16780</name>
</gene>
<protein>
    <recommendedName>
        <fullName evidence="3">Class I SAM-dependent methyltransferase</fullName>
    </recommendedName>
</protein>